<keyword evidence="2" id="KW-0472">Membrane</keyword>
<dbReference type="RefSeq" id="WP_180307593.1">
    <property type="nucleotide sequence ID" value="NZ_CP058952.1"/>
</dbReference>
<dbReference type="GO" id="GO:0005886">
    <property type="term" value="C:plasma membrane"/>
    <property type="evidence" value="ECO:0007669"/>
    <property type="project" value="TreeGrafter"/>
</dbReference>
<reference evidence="4 5" key="1">
    <citation type="journal article" date="2016" name="Int. J. Syst. Evol. Microbiol.">
        <title>Chitinibacter fontanus sp. nov., isolated from a spring.</title>
        <authorList>
            <person name="Sheu S.Y."/>
            <person name="Li Y.S."/>
            <person name="Young C.C."/>
            <person name="Chen W.M."/>
        </authorList>
    </citation>
    <scope>NUCLEOTIDE SEQUENCE [LARGE SCALE GENOMIC DNA]</scope>
    <source>
        <strain evidence="4 5">STM-7</strain>
    </source>
</reference>
<dbReference type="InterPro" id="IPR007844">
    <property type="entry name" value="AsmA"/>
</dbReference>
<dbReference type="EMBL" id="CP058952">
    <property type="protein sequence ID" value="QLI80453.1"/>
    <property type="molecule type" value="Genomic_DNA"/>
</dbReference>
<keyword evidence="2" id="KW-1133">Transmembrane helix</keyword>
<dbReference type="KEGG" id="cfon:HZU75_02255"/>
<keyword evidence="2" id="KW-0812">Transmembrane</keyword>
<evidence type="ECO:0000256" key="1">
    <source>
        <dbReference type="SAM" id="MobiDB-lite"/>
    </source>
</evidence>
<proteinExistence type="predicted"/>
<feature type="region of interest" description="Disordered" evidence="1">
    <location>
        <begin position="720"/>
        <end position="771"/>
    </location>
</feature>
<dbReference type="PANTHER" id="PTHR30441">
    <property type="entry name" value="DUF748 DOMAIN-CONTAINING PROTEIN"/>
    <property type="match status" value="1"/>
</dbReference>
<feature type="compositionally biased region" description="Low complexity" evidence="1">
    <location>
        <begin position="758"/>
        <end position="771"/>
    </location>
</feature>
<evidence type="ECO:0000313" key="4">
    <source>
        <dbReference type="EMBL" id="QLI80453.1"/>
    </source>
</evidence>
<dbReference type="AlphaFoldDB" id="A0A7D5V939"/>
<feature type="compositionally biased region" description="Basic and acidic residues" evidence="1">
    <location>
        <begin position="720"/>
        <end position="733"/>
    </location>
</feature>
<gene>
    <name evidence="4" type="ORF">HZU75_02255</name>
</gene>
<dbReference type="Proteomes" id="UP000510822">
    <property type="component" value="Chromosome"/>
</dbReference>
<dbReference type="InterPro" id="IPR052894">
    <property type="entry name" value="AsmA-related"/>
</dbReference>
<evidence type="ECO:0000256" key="2">
    <source>
        <dbReference type="SAM" id="Phobius"/>
    </source>
</evidence>
<sequence length="771" mass="84885">MDWRHSRPIRILILLVLILSTLVGVLPYFLSFDSVREQIIAQVQADTQRTMSIRGSAHVVLLPRPAILLNDTTLSEPQNPTIFAHAESLKVVFRLWPLITTGKPVIHAIEVEQPELSIVRNENGTYNFEDLLRPHSDKVGVALDKLSFLQAKLSWKDEFLGETLHLSQLDLIMDQLTDPKKGNLSLQGKASMGEKTSAPVWQGEISGSAAMRYLEKERTLRIADIELNLIQQGESAPELQVKDAKLSATGNLNYSWEPLRLTGGDMKVSSSANRAGQLWTSALDIPEIQLTDTSLNLNRLKFDIGMKDQHSELSAKTYIPTLGGAHRSFLRTEKAQISLKYKSPEQNLAIQLTTPMELYRGYLARLAAYKLTGNYSNRSLPRGEIRLALEGHGDLDLRNEVLSLESRGQLDGENISSQINLENFIAPQYRVNIDLAKLDLTPYLPVVSAGAKTVDHAAALDFWWLKNLNAIGSVKIGELVLQNMHVDDLSMKLIARNQRIVLDPLSATIYEGRLNGRAEIDASKKPVYFRLEQMLTNMNINTLLTDVLDTSRFEGRSDIIIDVAAVGNKLADLRHTAGGNIRMRLKQGAIRGIDIPALLRTASQQIKLMNGETAPISAKDARTQFTALQATWQLKHGIASNNDLNISAGILNLSGGGEINLGSGELNYNMKASANPNVPELSGLKGLTLPISFSGPLNAPEYKADYTSLKAQIMARQEAEQKAKAQAEAHKAAQEQAKAAAQRKAAEKKAASQRNAAKKPAPTATNKPSKK</sequence>
<dbReference type="PANTHER" id="PTHR30441:SF4">
    <property type="entry name" value="PROTEIN ASMA"/>
    <property type="match status" value="1"/>
</dbReference>
<dbReference type="GO" id="GO:0090313">
    <property type="term" value="P:regulation of protein targeting to membrane"/>
    <property type="evidence" value="ECO:0007669"/>
    <property type="project" value="TreeGrafter"/>
</dbReference>
<organism evidence="4 5">
    <name type="scientific">Chitinibacter fontanus</name>
    <dbReference type="NCBI Taxonomy" id="1737446"/>
    <lineage>
        <taxon>Bacteria</taxon>
        <taxon>Pseudomonadati</taxon>
        <taxon>Pseudomonadota</taxon>
        <taxon>Betaproteobacteria</taxon>
        <taxon>Neisseriales</taxon>
        <taxon>Chitinibacteraceae</taxon>
        <taxon>Chitinibacter</taxon>
    </lineage>
</organism>
<name>A0A7D5V939_9NEIS</name>
<feature type="domain" description="AsmA" evidence="3">
    <location>
        <begin position="11"/>
        <end position="644"/>
    </location>
</feature>
<dbReference type="Pfam" id="PF05170">
    <property type="entry name" value="AsmA"/>
    <property type="match status" value="1"/>
</dbReference>
<accession>A0A7D5V939</accession>
<evidence type="ECO:0000259" key="3">
    <source>
        <dbReference type="Pfam" id="PF05170"/>
    </source>
</evidence>
<evidence type="ECO:0000313" key="5">
    <source>
        <dbReference type="Proteomes" id="UP000510822"/>
    </source>
</evidence>
<protein>
    <submittedName>
        <fullName evidence="4">AsmA family protein</fullName>
    </submittedName>
</protein>
<keyword evidence="5" id="KW-1185">Reference proteome</keyword>
<feature type="compositionally biased region" description="Low complexity" evidence="1">
    <location>
        <begin position="734"/>
        <end position="743"/>
    </location>
</feature>
<feature type="transmembrane region" description="Helical" evidence="2">
    <location>
        <begin position="12"/>
        <end position="30"/>
    </location>
</feature>